<proteinExistence type="inferred from homology"/>
<name>A0A2G9R5U8_AQUCT</name>
<protein>
    <recommendedName>
        <fullName evidence="2">VLIG-type G domain-containing protein</fullName>
    </recommendedName>
</protein>
<dbReference type="InterPro" id="IPR027417">
    <property type="entry name" value="P-loop_NTPase"/>
</dbReference>
<dbReference type="GO" id="GO:0005525">
    <property type="term" value="F:GTP binding"/>
    <property type="evidence" value="ECO:0007669"/>
    <property type="project" value="InterPro"/>
</dbReference>
<gene>
    <name evidence="3" type="ORF">AB205_0056130</name>
</gene>
<keyword evidence="4" id="KW-1185">Reference proteome</keyword>
<dbReference type="Pfam" id="PF25974">
    <property type="entry name" value="URGCP_9th"/>
    <property type="match status" value="1"/>
</dbReference>
<dbReference type="Pfam" id="PF25683">
    <property type="entry name" value="URGCP_GTPase"/>
    <property type="match status" value="1"/>
</dbReference>
<dbReference type="InterPro" id="IPR057365">
    <property type="entry name" value="URGCP"/>
</dbReference>
<dbReference type="InterPro" id="IPR052986">
    <property type="entry name" value="VLIG_GTPase"/>
</dbReference>
<dbReference type="SUPFAM" id="SSF52540">
    <property type="entry name" value="P-loop containing nucleoside triphosphate hydrolases"/>
    <property type="match status" value="1"/>
</dbReference>
<evidence type="ECO:0000313" key="4">
    <source>
        <dbReference type="Proteomes" id="UP000228934"/>
    </source>
</evidence>
<sequence>MTSGRKATEMMKRLRWKLTEVFEEDAEGLCDELGSQGLITLNEMIKLQHEEDPGGRVEKMMNIVLQKEEDCQKFLCHLENMLPRFPALNDLSQHFPENKLKIFHELLVSLNMEHLVNSKLTLSHILGIGADTLSDVNPQTIQDVPWHFLRKLMALNRAALNTQYGNDAQIYNFDENNVVVDSSNIEEESSSAESIHPLDVLCALLHCSDSFLQQEIVTKLSMCQFSIPLLLPTDDGSHCTLMLWALRDIVKKWRPQSLSDSKGFREENVVNISMPVFSFIRLGNTKLSKSKILNQVLNPAQRHNNFFIHDEMEGGNIARKISNGLVEMSWYFPCGKSDVFTEPIAVTNLRGDLETNWDQFMFLTRVSSAVFIFIENISEQQFKLLSSFSNTDTQFYLIVTPEKGKNINKETSQHINNLKPILKMSATNIITKTSTANDAVLVKKIQNVIVNFLKTCQKERQNLCGTKYNIEGLHISVDEDSVECQKAKEKASRITSVIKDVEGCKKEMLKLQGDLWKELSKVEKELCRMTKQGRKDAQEYQSELKQKRNSLHEKQYQHDIPVGIVYFTEAITDLTKAEKHYFLKWMKFELDSVARNNISLLQSEYKEKCNNKSDTSELKQLDQKISDSSLGIEHFLRELGQFYEAEYSTIDKKQNNKTTRQFTKLPEIAAVLILDGFPLELIDGDASNIPLQWITDVLTELDNKTGRQCKMRVITVLGVQSTGKSTLLNTMFGLQFPVASGRCTRGAFMTLLKVKENFQEELGCHFILVIDTEGLKAPELASLEDSYAHDNELATLVVGLSDITIINMAMENTSEMKDILQIVVHAFLRMKQIGKKPSCQFVHQNVSDVSAHEKNMRDRKKFLEQLDEMTRVAANMEKKRGISCFRDVMDYDPEKHNWYIPGLWQGVPPMAPVNFGYSENVYELKKYLLEFLKSQNSNRTQCKIPDFITWIKSLWSAVKHEKFIFSFRNSLVAEAYTKLSMQYSQWEWEFTKKIHSWIISKETYIRNQSAASLNADMCNQFKEDVQNLLLKEEDVMLKLLEKYFDSKCENVHLIERYKEDFFMSVKFLKKELERNAFTKLNEAVSIQKGKFKILDIQKTSQKRIEEEITNLLKSCRERNCELGDIEAEKEFEEMWKKTLSDIQIEELQKRNIEQAILQHLKKEMGLKGGGINENLNKVMSLDNYGVSPFVPDKSHVDWTFFSLSHNPIFNSQAFLDKIEGLAVTLIDICDTYIKEKTGNTGDYDDTYFQDLLHMINSKLKTTKKLNFSSKFELDIKLCIFGKASRAFQDLHNSFIEENDPKICLQKLKPQYLATFESIFHEKDECQSRAKKFGELCLKPSLTDYILRHLGKEIIDDILQSPDSHIFSSRSALQFVVLEDLLKKKEADHYLLYINNYRIFLKRWIHQYITKKYQNPSALKTLEEKLLSPIIQKIEEVLKSEECVKAETIVTFLESFCKSLEKEIVISQNEMTVITFQNTANVSQFSEDVIFYLPNIKDQILSDTELLDIGRLLSRVTLNPQEELLKKGIGCSKQCPFCKVPCENTGGDHQEHSASLHRPRGLGGYKLNIDGTLVTDICSTAVVSNTTFKNDDTEGEFHPHKDYRKYYPDWEIQPDPNLESSDYWKYIFVQFNNKFAEEHIAKPAKLPKDWMEITEDKALASLRETFNTK</sequence>
<accession>A0A2G9R5U8</accession>
<dbReference type="Gene3D" id="3.40.50.300">
    <property type="entry name" value="P-loop containing nucleotide triphosphate hydrolases"/>
    <property type="match status" value="1"/>
</dbReference>
<dbReference type="InterPro" id="IPR058641">
    <property type="entry name" value="GVIN1_dom"/>
</dbReference>
<dbReference type="OrthoDB" id="1597724at2759"/>
<dbReference type="PANTHER" id="PTHR14819">
    <property type="entry name" value="GTP-BINDING"/>
    <property type="match status" value="1"/>
</dbReference>
<evidence type="ECO:0000256" key="1">
    <source>
        <dbReference type="ARBA" id="ARBA00006828"/>
    </source>
</evidence>
<dbReference type="EMBL" id="KV970265">
    <property type="protein sequence ID" value="PIO23175.1"/>
    <property type="molecule type" value="Genomic_DNA"/>
</dbReference>
<dbReference type="PANTHER" id="PTHR14819:SF9">
    <property type="entry name" value="UP-REGULATOR OF CELL PROLIFERATION-LIKE"/>
    <property type="match status" value="1"/>
</dbReference>
<dbReference type="Proteomes" id="UP000228934">
    <property type="component" value="Unassembled WGS sequence"/>
</dbReference>
<evidence type="ECO:0000313" key="3">
    <source>
        <dbReference type="EMBL" id="PIO23175.1"/>
    </source>
</evidence>
<evidence type="ECO:0000259" key="2">
    <source>
        <dbReference type="PROSITE" id="PS51717"/>
    </source>
</evidence>
<comment type="similarity">
    <text evidence="1">Belongs to the TRAFAC class dynamin-like GTPase superfamily. Very large inducible GTPase (VLIG) family.</text>
</comment>
<dbReference type="InterPro" id="IPR011029">
    <property type="entry name" value="DEATH-like_dom_sf"/>
</dbReference>
<organism evidence="3 4">
    <name type="scientific">Aquarana catesbeiana</name>
    <name type="common">American bullfrog</name>
    <name type="synonym">Rana catesbeiana</name>
    <dbReference type="NCBI Taxonomy" id="8400"/>
    <lineage>
        <taxon>Eukaryota</taxon>
        <taxon>Metazoa</taxon>
        <taxon>Chordata</taxon>
        <taxon>Craniata</taxon>
        <taxon>Vertebrata</taxon>
        <taxon>Euteleostomi</taxon>
        <taxon>Amphibia</taxon>
        <taxon>Batrachia</taxon>
        <taxon>Anura</taxon>
        <taxon>Neobatrachia</taxon>
        <taxon>Ranoidea</taxon>
        <taxon>Ranidae</taxon>
        <taxon>Aquarana</taxon>
    </lineage>
</organism>
<dbReference type="InterPro" id="IPR030383">
    <property type="entry name" value="G_VLIG_dom"/>
</dbReference>
<dbReference type="PROSITE" id="PS51717">
    <property type="entry name" value="G_VLIG"/>
    <property type="match status" value="1"/>
</dbReference>
<reference evidence="4" key="1">
    <citation type="journal article" date="2017" name="Nat. Commun.">
        <title>The North American bullfrog draft genome provides insight into hormonal regulation of long noncoding RNA.</title>
        <authorList>
            <person name="Hammond S.A."/>
            <person name="Warren R.L."/>
            <person name="Vandervalk B.P."/>
            <person name="Kucuk E."/>
            <person name="Khan H."/>
            <person name="Gibb E.A."/>
            <person name="Pandoh P."/>
            <person name="Kirk H."/>
            <person name="Zhao Y."/>
            <person name="Jones M."/>
            <person name="Mungall A.J."/>
            <person name="Coope R."/>
            <person name="Pleasance S."/>
            <person name="Moore R.A."/>
            <person name="Holt R.A."/>
            <person name="Round J.M."/>
            <person name="Ohora S."/>
            <person name="Walle B.V."/>
            <person name="Veldhoen N."/>
            <person name="Helbing C.C."/>
            <person name="Birol I."/>
        </authorList>
    </citation>
    <scope>NUCLEOTIDE SEQUENCE [LARGE SCALE GENOMIC DNA]</scope>
</reference>
<dbReference type="Pfam" id="PF25496">
    <property type="entry name" value="URGCP"/>
    <property type="match status" value="1"/>
</dbReference>
<dbReference type="Gene3D" id="1.10.533.10">
    <property type="entry name" value="Death Domain, Fas"/>
    <property type="match status" value="1"/>
</dbReference>
<feature type="domain" description="VLIG-type G" evidence="2">
    <location>
        <begin position="708"/>
        <end position="952"/>
    </location>
</feature>